<dbReference type="Pfam" id="PF05065">
    <property type="entry name" value="Phage_capsid"/>
    <property type="match status" value="1"/>
</dbReference>
<proteinExistence type="predicted"/>
<comment type="caution">
    <text evidence="3">The sequence shown here is derived from an EMBL/GenBank/DDBJ whole genome shotgun (WGS) entry which is preliminary data.</text>
</comment>
<reference evidence="3 4" key="1">
    <citation type="submission" date="2019-09" db="EMBL/GenBank/DDBJ databases">
        <title>Genome sequence of Clostridium sp. EA1.</title>
        <authorList>
            <person name="Poehlein A."/>
            <person name="Bengelsdorf F.R."/>
            <person name="Daniel R."/>
        </authorList>
    </citation>
    <scope>NUCLEOTIDE SEQUENCE [LARGE SCALE GENOMIC DNA]</scope>
    <source>
        <strain evidence="3 4">EA1</strain>
    </source>
</reference>
<sequence length="402" mass="43155">MKNLDTLNEKKAEILQRMSEAVKSNDTEAFAQAWSDLANNIQDEVMKDAQELIRQNDTTVLAQRGVRQLTSEETKYWQGAIDAIRSDMTGGHAKSAVTLIDETLPKTTINAVFDDLTANHPLLDAINFQNTSALTEILISTTSGVAGWSELTATITDELSGAFAVINLDKKKLSAFIPVANAMLDLGPTWLDQYVRTLLSEALAVALEAGIVDGDGSGKPLGMTRALTGATDGVYPRKAATAITALDPATYGTILNTLSQGPNNKRRAIASVLLIVNPADYFTKVFPATTPRTTDGGFNSGVFPFPTTVIQSAAVPEGHAVMGLGPKYFMGLGTGKAGKLEYSDEYKFLEDQRVYRIKLYGNGRALDENAFVYLDISGLVPYVQQVKVTNASDFPGGTEGGV</sequence>
<comment type="subcellular location">
    <subcellularLocation>
        <location evidence="1">Virion</location>
    </subcellularLocation>
</comment>
<dbReference type="NCBIfam" id="TIGR01554">
    <property type="entry name" value="major_cap_HK97"/>
    <property type="match status" value="1"/>
</dbReference>
<organism evidence="3 4">
    <name type="scientific">Caproicibacter fermentans</name>
    <dbReference type="NCBI Taxonomy" id="2576756"/>
    <lineage>
        <taxon>Bacteria</taxon>
        <taxon>Bacillati</taxon>
        <taxon>Bacillota</taxon>
        <taxon>Clostridia</taxon>
        <taxon>Eubacteriales</taxon>
        <taxon>Acutalibacteraceae</taxon>
        <taxon>Caproicibacter</taxon>
    </lineage>
</organism>
<evidence type="ECO:0000256" key="1">
    <source>
        <dbReference type="ARBA" id="ARBA00004328"/>
    </source>
</evidence>
<evidence type="ECO:0000313" key="3">
    <source>
        <dbReference type="EMBL" id="MVB11174.1"/>
    </source>
</evidence>
<gene>
    <name evidence="3" type="ORF">CAFE_18820</name>
</gene>
<name>A0A6N8HZ92_9FIRM</name>
<evidence type="ECO:0000259" key="2">
    <source>
        <dbReference type="Pfam" id="PF05065"/>
    </source>
</evidence>
<dbReference type="InterPro" id="IPR054612">
    <property type="entry name" value="Phage_capsid-like_C"/>
</dbReference>
<dbReference type="RefSeq" id="WP_156990497.1">
    <property type="nucleotide sequence ID" value="NZ_VWXL01000052.1"/>
</dbReference>
<dbReference type="AlphaFoldDB" id="A0A6N8HZ92"/>
<dbReference type="EMBL" id="VWXL01000052">
    <property type="protein sequence ID" value="MVB11174.1"/>
    <property type="molecule type" value="Genomic_DNA"/>
</dbReference>
<keyword evidence="4" id="KW-1185">Reference proteome</keyword>
<dbReference type="OrthoDB" id="2043141at2"/>
<dbReference type="Proteomes" id="UP000469440">
    <property type="component" value="Unassembled WGS sequence"/>
</dbReference>
<dbReference type="InterPro" id="IPR024455">
    <property type="entry name" value="Phage_capsid"/>
</dbReference>
<dbReference type="SUPFAM" id="SSF56563">
    <property type="entry name" value="Major capsid protein gp5"/>
    <property type="match status" value="1"/>
</dbReference>
<accession>A0A6N8HZ92</accession>
<dbReference type="Gene3D" id="3.30.2400.10">
    <property type="entry name" value="Major capsid protein gp5"/>
    <property type="match status" value="1"/>
</dbReference>
<feature type="domain" description="Phage capsid-like C-terminal" evidence="2">
    <location>
        <begin position="103"/>
        <end position="265"/>
    </location>
</feature>
<evidence type="ECO:0000313" key="4">
    <source>
        <dbReference type="Proteomes" id="UP000469440"/>
    </source>
</evidence>
<protein>
    <submittedName>
        <fullName evidence="3">Phage capsid family protein</fullName>
    </submittedName>
</protein>